<dbReference type="SMART" id="SM00422">
    <property type="entry name" value="HTH_MERR"/>
    <property type="match status" value="1"/>
</dbReference>
<evidence type="ECO:0000256" key="1">
    <source>
        <dbReference type="ARBA" id="ARBA00023125"/>
    </source>
</evidence>
<dbReference type="PANTHER" id="PTHR30204">
    <property type="entry name" value="REDOX-CYCLING DRUG-SENSING TRANSCRIPTIONAL ACTIVATOR SOXR"/>
    <property type="match status" value="1"/>
</dbReference>
<organism evidence="3 4">
    <name type="scientific">Dietzia lutea</name>
    <dbReference type="NCBI Taxonomy" id="546160"/>
    <lineage>
        <taxon>Bacteria</taxon>
        <taxon>Bacillati</taxon>
        <taxon>Actinomycetota</taxon>
        <taxon>Actinomycetes</taxon>
        <taxon>Mycobacteriales</taxon>
        <taxon>Dietziaceae</taxon>
        <taxon>Dietzia</taxon>
    </lineage>
</organism>
<reference evidence="3 4" key="1">
    <citation type="submission" date="2016-04" db="EMBL/GenBank/DDBJ databases">
        <title>Complete genome sequence of Dietzia lutea YIM 80766T, a strain isolated from desert soil in Egypt.</title>
        <authorList>
            <person name="Zhao J."/>
            <person name="Hu B."/>
            <person name="Geng S."/>
            <person name="Nie Y."/>
            <person name="Tang Y."/>
        </authorList>
    </citation>
    <scope>NUCLEOTIDE SEQUENCE [LARGE SCALE GENOMIC DNA]</scope>
    <source>
        <strain evidence="3 4">YIM 80766</strain>
    </source>
</reference>
<dbReference type="SUPFAM" id="SSF46955">
    <property type="entry name" value="Putative DNA-binding domain"/>
    <property type="match status" value="1"/>
</dbReference>
<name>A0A2S1RAN6_9ACTN</name>
<dbReference type="EMBL" id="CP015449">
    <property type="protein sequence ID" value="AWH93348.1"/>
    <property type="molecule type" value="Genomic_DNA"/>
</dbReference>
<evidence type="ECO:0000259" key="2">
    <source>
        <dbReference type="PROSITE" id="PS50937"/>
    </source>
</evidence>
<accession>A0A2S1RAN6</accession>
<dbReference type="Proteomes" id="UP000244928">
    <property type="component" value="Chromosome"/>
</dbReference>
<gene>
    <name evidence="3" type="ORF">A6035_15470</name>
</gene>
<dbReference type="InterPro" id="IPR000551">
    <property type="entry name" value="MerR-type_HTH_dom"/>
</dbReference>
<dbReference type="PRINTS" id="PR00040">
    <property type="entry name" value="HTHMERR"/>
</dbReference>
<dbReference type="PROSITE" id="PS50937">
    <property type="entry name" value="HTH_MERR_2"/>
    <property type="match status" value="1"/>
</dbReference>
<dbReference type="KEGG" id="dlu:A6035_15470"/>
<dbReference type="Gene3D" id="1.10.1660.10">
    <property type="match status" value="1"/>
</dbReference>
<feature type="domain" description="HTH merR-type" evidence="2">
    <location>
        <begin position="9"/>
        <end position="75"/>
    </location>
</feature>
<dbReference type="InterPro" id="IPR009061">
    <property type="entry name" value="DNA-bd_dom_put_sf"/>
</dbReference>
<dbReference type="AlphaFoldDB" id="A0A2S1RAN6"/>
<dbReference type="CDD" id="cd00592">
    <property type="entry name" value="HTH_MerR-like"/>
    <property type="match status" value="1"/>
</dbReference>
<dbReference type="Pfam" id="PF13411">
    <property type="entry name" value="MerR_1"/>
    <property type="match status" value="1"/>
</dbReference>
<dbReference type="GO" id="GO:0003700">
    <property type="term" value="F:DNA-binding transcription factor activity"/>
    <property type="evidence" value="ECO:0007669"/>
    <property type="project" value="InterPro"/>
</dbReference>
<proteinExistence type="predicted"/>
<dbReference type="PANTHER" id="PTHR30204:SF93">
    <property type="entry name" value="HTH MERR-TYPE DOMAIN-CONTAINING PROTEIN"/>
    <property type="match status" value="1"/>
</dbReference>
<dbReference type="InterPro" id="IPR047057">
    <property type="entry name" value="MerR_fam"/>
</dbReference>
<dbReference type="PROSITE" id="PS00552">
    <property type="entry name" value="HTH_MERR_1"/>
    <property type="match status" value="1"/>
</dbReference>
<dbReference type="GO" id="GO:0003677">
    <property type="term" value="F:DNA binding"/>
    <property type="evidence" value="ECO:0007669"/>
    <property type="project" value="UniProtKB-KW"/>
</dbReference>
<dbReference type="OrthoDB" id="9809391at2"/>
<keyword evidence="4" id="KW-1185">Reference proteome</keyword>
<protein>
    <submittedName>
        <fullName evidence="3">MerR family transcriptional regulator</fullName>
    </submittedName>
</protein>
<keyword evidence="1" id="KW-0238">DNA-binding</keyword>
<sequence>MSEGAVRKIGEVAEATGLSIRTLRHYDELGLVVPSGHTAGGFRLYTDDDVERLLLVRRMKPLGFSLERMKQFLQATDVLAAGRRPQAGESGSEERRAARATVEEIHAEAEARYRDLQTHLAYGAEFLQLVRERLD</sequence>
<evidence type="ECO:0000313" key="3">
    <source>
        <dbReference type="EMBL" id="AWH93348.1"/>
    </source>
</evidence>
<dbReference type="RefSeq" id="WP_108848700.1">
    <property type="nucleotide sequence ID" value="NZ_CP015449.1"/>
</dbReference>
<evidence type="ECO:0000313" key="4">
    <source>
        <dbReference type="Proteomes" id="UP000244928"/>
    </source>
</evidence>